<dbReference type="OrthoDB" id="2539037at2759"/>
<gene>
    <name evidence="1" type="ORF">BQ2448_4354</name>
</gene>
<dbReference type="AlphaFoldDB" id="A0A238FHV0"/>
<proteinExistence type="predicted"/>
<organism evidence="1 2">
    <name type="scientific">Microbotryum intermedium</name>
    <dbReference type="NCBI Taxonomy" id="269621"/>
    <lineage>
        <taxon>Eukaryota</taxon>
        <taxon>Fungi</taxon>
        <taxon>Dikarya</taxon>
        <taxon>Basidiomycota</taxon>
        <taxon>Pucciniomycotina</taxon>
        <taxon>Microbotryomycetes</taxon>
        <taxon>Microbotryales</taxon>
        <taxon>Microbotryaceae</taxon>
        <taxon>Microbotryum</taxon>
    </lineage>
</organism>
<dbReference type="Proteomes" id="UP000198372">
    <property type="component" value="Unassembled WGS sequence"/>
</dbReference>
<accession>A0A238FHV0</accession>
<sequence length="92" mass="10132">MVIIAIFLRSHNFRIGLQDLEDMLAFAAVVCVSGLPAGSSVRQFLANLENEVQLFKPRQSTKDRVCSIHVVSPRDYVAAVGSGNLLPEVEYL</sequence>
<evidence type="ECO:0000313" key="1">
    <source>
        <dbReference type="EMBL" id="SCV72817.1"/>
    </source>
</evidence>
<protein>
    <submittedName>
        <fullName evidence="1">BQ2448_4354 protein</fullName>
    </submittedName>
</protein>
<keyword evidence="2" id="KW-1185">Reference proteome</keyword>
<reference evidence="2" key="1">
    <citation type="submission" date="2016-09" db="EMBL/GenBank/DDBJ databases">
        <authorList>
            <person name="Jeantristanb JTB J.-T."/>
            <person name="Ricardo R."/>
        </authorList>
    </citation>
    <scope>NUCLEOTIDE SEQUENCE [LARGE SCALE GENOMIC DNA]</scope>
</reference>
<evidence type="ECO:0000313" key="2">
    <source>
        <dbReference type="Proteomes" id="UP000198372"/>
    </source>
</evidence>
<dbReference type="EMBL" id="FMSP01000009">
    <property type="protein sequence ID" value="SCV72817.1"/>
    <property type="molecule type" value="Genomic_DNA"/>
</dbReference>
<name>A0A238FHV0_9BASI</name>